<dbReference type="Proteomes" id="UP001055072">
    <property type="component" value="Unassembled WGS sequence"/>
</dbReference>
<name>A0ACB8U472_9APHY</name>
<sequence length="606" mass="64143">MPRFLSPAFLSLACLFSTALSASVQVNAPTSAPGDSVVTVYPNFMGISLELSFMNYYFGNDTSSIPVAVLNYLEALHQRGAGQPVRLRVGGNSMDSSTYVPDQQQIIEFTDPTASKDDQPVTYGQVLFNIMKTTSDKVNSQWLIGLTLRDPNSTNTPLVASDAQKILGDYLDAALLGNEPDLYSAHGQRPNIANYTTDDYIGDNWVAQQNLQKTPTGDFLSLNKLAGPTICCFWLFKAVLDSGWLQDFAPHLKYLTLQHYPQNNCFGHYPFHLDWYMSHTNTVILASWQSDAFAYLGTVPADQRKPVLMDEFNSASCGGIPESNMFGMALWTADYGLQMAAVGYSAAYLHTREKGIQYNLFDPPAGDAGQQNGEWTTNPNFYAMLAVNEALQSSGGQAAGTKVVDLNIDNSVKDYAAVHAGYAVYDVSSSQVQSLVLFNYANASLAGTDFQLPASLFSSSSDSQGTLTVRYLTASTATETTQVTYGNLTYAGVTDGIAVTAPSTLNSAWTTDKEVQWTKEGGATVSVPGPGLAVVFVGGAASNVSESATTANGTSGSGSASTSGNGNGTSSGKTNASSQNSGAVANGRGMSLVGGVAGAVLLALAL</sequence>
<gene>
    <name evidence="1" type="ORF">BDY19DRAFT_944395</name>
</gene>
<evidence type="ECO:0000313" key="2">
    <source>
        <dbReference type="Proteomes" id="UP001055072"/>
    </source>
</evidence>
<accession>A0ACB8U472</accession>
<keyword evidence="2" id="KW-1185">Reference proteome</keyword>
<organism evidence="1 2">
    <name type="scientific">Irpex rosettiformis</name>
    <dbReference type="NCBI Taxonomy" id="378272"/>
    <lineage>
        <taxon>Eukaryota</taxon>
        <taxon>Fungi</taxon>
        <taxon>Dikarya</taxon>
        <taxon>Basidiomycota</taxon>
        <taxon>Agaricomycotina</taxon>
        <taxon>Agaricomycetes</taxon>
        <taxon>Polyporales</taxon>
        <taxon>Irpicaceae</taxon>
        <taxon>Irpex</taxon>
    </lineage>
</organism>
<reference evidence="1" key="1">
    <citation type="journal article" date="2021" name="Environ. Microbiol.">
        <title>Gene family expansions and transcriptome signatures uncover fungal adaptations to wood decay.</title>
        <authorList>
            <person name="Hage H."/>
            <person name="Miyauchi S."/>
            <person name="Viragh M."/>
            <person name="Drula E."/>
            <person name="Min B."/>
            <person name="Chaduli D."/>
            <person name="Navarro D."/>
            <person name="Favel A."/>
            <person name="Norest M."/>
            <person name="Lesage-Meessen L."/>
            <person name="Balint B."/>
            <person name="Merenyi Z."/>
            <person name="de Eugenio L."/>
            <person name="Morin E."/>
            <person name="Martinez A.T."/>
            <person name="Baldrian P."/>
            <person name="Stursova M."/>
            <person name="Martinez M.J."/>
            <person name="Novotny C."/>
            <person name="Magnuson J.K."/>
            <person name="Spatafora J.W."/>
            <person name="Maurice S."/>
            <person name="Pangilinan J."/>
            <person name="Andreopoulos W."/>
            <person name="LaButti K."/>
            <person name="Hundley H."/>
            <person name="Na H."/>
            <person name="Kuo A."/>
            <person name="Barry K."/>
            <person name="Lipzen A."/>
            <person name="Henrissat B."/>
            <person name="Riley R."/>
            <person name="Ahrendt S."/>
            <person name="Nagy L.G."/>
            <person name="Grigoriev I.V."/>
            <person name="Martin F."/>
            <person name="Rosso M.N."/>
        </authorList>
    </citation>
    <scope>NUCLEOTIDE SEQUENCE</scope>
    <source>
        <strain evidence="1">CBS 384.51</strain>
    </source>
</reference>
<evidence type="ECO:0000313" key="1">
    <source>
        <dbReference type="EMBL" id="KAI0089143.1"/>
    </source>
</evidence>
<proteinExistence type="predicted"/>
<dbReference type="EMBL" id="MU274911">
    <property type="protein sequence ID" value="KAI0089143.1"/>
    <property type="molecule type" value="Genomic_DNA"/>
</dbReference>
<comment type="caution">
    <text evidence="1">The sequence shown here is derived from an EMBL/GenBank/DDBJ whole genome shotgun (WGS) entry which is preliminary data.</text>
</comment>
<protein>
    <submittedName>
        <fullName evidence="1">Uncharacterized protein</fullName>
    </submittedName>
</protein>